<accession>A0ABD2BSV6</accession>
<dbReference type="EMBL" id="JAUDFV010000056">
    <property type="protein sequence ID" value="KAL2735864.1"/>
    <property type="molecule type" value="Genomic_DNA"/>
</dbReference>
<dbReference type="Proteomes" id="UP001607302">
    <property type="component" value="Unassembled WGS sequence"/>
</dbReference>
<evidence type="ECO:0000313" key="1">
    <source>
        <dbReference type="EMBL" id="KAL2735864.1"/>
    </source>
</evidence>
<protein>
    <recommendedName>
        <fullName evidence="3">AT-hook motif nuclear-localized protein</fullName>
    </recommendedName>
</protein>
<reference evidence="1 2" key="1">
    <citation type="journal article" date="2024" name="Ann. Entomol. Soc. Am.">
        <title>Genomic analyses of the southern and eastern yellowjacket wasps (Hymenoptera: Vespidae) reveal evolutionary signatures of social life.</title>
        <authorList>
            <person name="Catto M.A."/>
            <person name="Caine P.B."/>
            <person name="Orr S.E."/>
            <person name="Hunt B.G."/>
            <person name="Goodisman M.A.D."/>
        </authorList>
    </citation>
    <scope>NUCLEOTIDE SEQUENCE [LARGE SCALE GENOMIC DNA]</scope>
    <source>
        <strain evidence="1">233</strain>
        <tissue evidence="1">Head and thorax</tissue>
    </source>
</reference>
<comment type="caution">
    <text evidence="1">The sequence shown here is derived from an EMBL/GenBank/DDBJ whole genome shotgun (WGS) entry which is preliminary data.</text>
</comment>
<evidence type="ECO:0000313" key="2">
    <source>
        <dbReference type="Proteomes" id="UP001607302"/>
    </source>
</evidence>
<feature type="non-terminal residue" evidence="1">
    <location>
        <position position="75"/>
    </location>
</feature>
<organism evidence="1 2">
    <name type="scientific">Vespula squamosa</name>
    <name type="common">Southern yellow jacket</name>
    <name type="synonym">Wasp</name>
    <dbReference type="NCBI Taxonomy" id="30214"/>
    <lineage>
        <taxon>Eukaryota</taxon>
        <taxon>Metazoa</taxon>
        <taxon>Ecdysozoa</taxon>
        <taxon>Arthropoda</taxon>
        <taxon>Hexapoda</taxon>
        <taxon>Insecta</taxon>
        <taxon>Pterygota</taxon>
        <taxon>Neoptera</taxon>
        <taxon>Endopterygota</taxon>
        <taxon>Hymenoptera</taxon>
        <taxon>Apocrita</taxon>
        <taxon>Aculeata</taxon>
        <taxon>Vespoidea</taxon>
        <taxon>Vespidae</taxon>
        <taxon>Vespinae</taxon>
        <taxon>Vespula</taxon>
    </lineage>
</organism>
<dbReference type="AlphaFoldDB" id="A0ABD2BSV6"/>
<proteinExistence type="predicted"/>
<sequence>ISGKVNDFGQKEYAVVTINITGSLILLGTTRSNNTSMIIRKCKGISFGTSTLLQDPNQNGGLSSFGGVMSHAART</sequence>
<feature type="non-terminal residue" evidence="1">
    <location>
        <position position="1"/>
    </location>
</feature>
<evidence type="ECO:0008006" key="3">
    <source>
        <dbReference type="Google" id="ProtNLM"/>
    </source>
</evidence>
<keyword evidence="2" id="KW-1185">Reference proteome</keyword>
<name>A0ABD2BSV6_VESSQ</name>
<gene>
    <name evidence="1" type="ORF">V1478_002548</name>
</gene>